<dbReference type="GeneID" id="80893759"/>
<feature type="region of interest" description="Disordered" evidence="1">
    <location>
        <begin position="1"/>
        <end position="22"/>
    </location>
</feature>
<keyword evidence="3" id="KW-1185">Reference proteome</keyword>
<feature type="compositionally biased region" description="Low complexity" evidence="1">
    <location>
        <begin position="246"/>
        <end position="256"/>
    </location>
</feature>
<proteinExistence type="predicted"/>
<organism evidence="2 3">
    <name type="scientific">Akanthomyces muscarius</name>
    <name type="common">Entomopathogenic fungus</name>
    <name type="synonym">Lecanicillium muscarium</name>
    <dbReference type="NCBI Taxonomy" id="2231603"/>
    <lineage>
        <taxon>Eukaryota</taxon>
        <taxon>Fungi</taxon>
        <taxon>Dikarya</taxon>
        <taxon>Ascomycota</taxon>
        <taxon>Pezizomycotina</taxon>
        <taxon>Sordariomycetes</taxon>
        <taxon>Hypocreomycetidae</taxon>
        <taxon>Hypocreales</taxon>
        <taxon>Cordycipitaceae</taxon>
        <taxon>Akanthomyces</taxon>
    </lineage>
</organism>
<comment type="caution">
    <text evidence="2">The sequence shown here is derived from an EMBL/GenBank/DDBJ whole genome shotgun (WGS) entry which is preliminary data.</text>
</comment>
<accession>A0A9W8UQG8</accession>
<dbReference type="AlphaFoldDB" id="A0A9W8UQG8"/>
<reference evidence="2" key="1">
    <citation type="journal article" date="2023" name="Access Microbiol">
        <title>De-novo genome assembly for Akanthomyces muscarius, a biocontrol agent of insect agricultural pests.</title>
        <authorList>
            <person name="Erdos Z."/>
            <person name="Studholme D.J."/>
            <person name="Raymond B."/>
            <person name="Sharma M."/>
        </authorList>
    </citation>
    <scope>NUCLEOTIDE SEQUENCE</scope>
    <source>
        <strain evidence="2">Ve6</strain>
    </source>
</reference>
<evidence type="ECO:0000313" key="2">
    <source>
        <dbReference type="EMBL" id="KAJ4164947.1"/>
    </source>
</evidence>
<feature type="region of interest" description="Disordered" evidence="1">
    <location>
        <begin position="235"/>
        <end position="256"/>
    </location>
</feature>
<name>A0A9W8UQG8_AKAMU</name>
<dbReference type="EMBL" id="JAJHUN010000001">
    <property type="protein sequence ID" value="KAJ4164947.1"/>
    <property type="molecule type" value="Genomic_DNA"/>
</dbReference>
<evidence type="ECO:0000256" key="1">
    <source>
        <dbReference type="SAM" id="MobiDB-lite"/>
    </source>
</evidence>
<sequence>MMQKDKMGERGQTNETSGPADWLRTPARQAGICYLPSYFVPGDQPLSAGEPTGLLILSFLHPQHGLHGSLHHASRLNHTYHNADEDHISQLPSAPLRLLVRIRLVVESLGAPSSAKAKTHHGTAVDRWSFPPTVGRRKGKHGWSNIPINCSTRTEFLRPPDGMPMPGCAKLSSSPHLHGPNGPTLQPTMTRGRQLPLAHTLLQPTHSHVSGTMGGLRASLGYPFISPSRTAPWEFSPSHGKAARASLSSSPSPLGLPRAKLYKNRLAWAFRHGP</sequence>
<dbReference type="RefSeq" id="XP_056059862.1">
    <property type="nucleotide sequence ID" value="XM_056204511.1"/>
</dbReference>
<feature type="region of interest" description="Disordered" evidence="1">
    <location>
        <begin position="115"/>
        <end position="141"/>
    </location>
</feature>
<dbReference type="Proteomes" id="UP001144673">
    <property type="component" value="Chromosome 1"/>
</dbReference>
<protein>
    <submittedName>
        <fullName evidence="2">Uncharacterized protein</fullName>
    </submittedName>
</protein>
<gene>
    <name evidence="2" type="ORF">LMH87_006600</name>
</gene>
<evidence type="ECO:0000313" key="3">
    <source>
        <dbReference type="Proteomes" id="UP001144673"/>
    </source>
</evidence>
<dbReference type="KEGG" id="amus:LMH87_006600"/>